<dbReference type="EC" id="3.1.1.-" evidence="3"/>
<dbReference type="PROSITE" id="PS51257">
    <property type="entry name" value="PROKAR_LIPOPROTEIN"/>
    <property type="match status" value="1"/>
</dbReference>
<dbReference type="OrthoDB" id="9775851at2"/>
<name>A0A4S2H8V1_9PROT</name>
<proteinExistence type="inferred from homology"/>
<dbReference type="Pfam" id="PF00135">
    <property type="entry name" value="COesterase"/>
    <property type="match status" value="1"/>
</dbReference>
<gene>
    <name evidence="5" type="ORF">E5162_11525</name>
</gene>
<organism evidence="5 6">
    <name type="scientific">Marinicauda pacifica</name>
    <dbReference type="NCBI Taxonomy" id="1133559"/>
    <lineage>
        <taxon>Bacteria</taxon>
        <taxon>Pseudomonadati</taxon>
        <taxon>Pseudomonadota</taxon>
        <taxon>Alphaproteobacteria</taxon>
        <taxon>Maricaulales</taxon>
        <taxon>Maricaulaceae</taxon>
        <taxon>Marinicauda</taxon>
    </lineage>
</organism>
<dbReference type="PANTHER" id="PTHR11559">
    <property type="entry name" value="CARBOXYLESTERASE"/>
    <property type="match status" value="1"/>
</dbReference>
<dbReference type="AlphaFoldDB" id="A0A4S2H8V1"/>
<dbReference type="InterPro" id="IPR050309">
    <property type="entry name" value="Type-B_Carboxylest/Lipase"/>
</dbReference>
<dbReference type="Proteomes" id="UP000305451">
    <property type="component" value="Unassembled WGS sequence"/>
</dbReference>
<evidence type="ECO:0000256" key="1">
    <source>
        <dbReference type="ARBA" id="ARBA00005964"/>
    </source>
</evidence>
<reference evidence="5 6" key="1">
    <citation type="journal article" date="2013" name="Int. J. Syst. Evol. Microbiol.">
        <title>Marinicauda pacifica gen. nov., sp. nov., a prosthecate alphaproteobacterium of the family Hyphomonadaceae isolated from deep seawater.</title>
        <authorList>
            <person name="Zhang X.Y."/>
            <person name="Li G.W."/>
            <person name="Wang C.S."/>
            <person name="Zhang Y.J."/>
            <person name="Xu X.W."/>
            <person name="Li H."/>
            <person name="Liu A."/>
            <person name="Liu C."/>
            <person name="Xie B.B."/>
            <person name="Qin Q.L."/>
            <person name="Xu Z."/>
            <person name="Chen X.L."/>
            <person name="Zhou B.C."/>
            <person name="Zhang Y.Z."/>
        </authorList>
    </citation>
    <scope>NUCLEOTIDE SEQUENCE [LARGE SCALE GENOMIC DNA]</scope>
    <source>
        <strain evidence="5 6">P-1 km-3</strain>
    </source>
</reference>
<keyword evidence="3" id="KW-0732">Signal</keyword>
<keyword evidence="2 3" id="KW-0378">Hydrolase</keyword>
<dbReference type="InterPro" id="IPR002018">
    <property type="entry name" value="CarbesteraseB"/>
</dbReference>
<dbReference type="InterPro" id="IPR029058">
    <property type="entry name" value="AB_hydrolase_fold"/>
</dbReference>
<dbReference type="Gene3D" id="3.40.50.1820">
    <property type="entry name" value="alpha/beta hydrolase"/>
    <property type="match status" value="1"/>
</dbReference>
<comment type="caution">
    <text evidence="5">The sequence shown here is derived from an EMBL/GenBank/DDBJ whole genome shotgun (WGS) entry which is preliminary data.</text>
</comment>
<evidence type="ECO:0000313" key="6">
    <source>
        <dbReference type="Proteomes" id="UP000305451"/>
    </source>
</evidence>
<feature type="signal peptide" evidence="3">
    <location>
        <begin position="1"/>
        <end position="24"/>
    </location>
</feature>
<keyword evidence="6" id="KW-1185">Reference proteome</keyword>
<dbReference type="PROSITE" id="PS00122">
    <property type="entry name" value="CARBOXYLESTERASE_B_1"/>
    <property type="match status" value="1"/>
</dbReference>
<dbReference type="GO" id="GO:0016787">
    <property type="term" value="F:hydrolase activity"/>
    <property type="evidence" value="ECO:0007669"/>
    <property type="project" value="UniProtKB-KW"/>
</dbReference>
<dbReference type="InterPro" id="IPR019826">
    <property type="entry name" value="Carboxylesterase_B_AS"/>
</dbReference>
<sequence>MIRLLRSASAAVGLACLGSACAGASDSGHVLVEAPAGPVRGVTQDGLEIFKGIPFAAPPVGEARWAPPTAMPAWDEAYDATEFGPGCMQPGWVSQSIYTDTLPRLSEDCLNLNIWAPAEASGAPVVVWIHGGALVRGANSLSLYDGASYAERGVVFVSINYRLGVLGYLAHPELSAESPDGVSGNYGLLDQIAALEWVEDNIAAFGGDPQNVTIAGESAGALSVTYLMASPLARGLFDKAIAQSAYTISTPSLSEAAFGAPAAETAGVALAEALGAEDVADLRAMDAETLVDAAGRAGYLASGTVDGLVLPDQIVSIFDRGEQAPVPVIAGFNEGEIRSLRRLMPPPPADEEAYEAAIRRGYGELAETALAHYPPSDIEESMLATTRDAMYGWSAERLARDQSEIGQAAYYYYYHHGYPAAEEMGLHAFHASELPYMFDNLDRLSEHWPAPPDTPDEAALADAMTDYWVSFARDGHPAAEGQPAWPPYSENEAYMLFDDAPRGGRTDLLPGMFELHEAVMCRRRAADIGWHWNVGVIAPPLPAPVADCS</sequence>
<protein>
    <recommendedName>
        <fullName evidence="3">Carboxylic ester hydrolase</fullName>
        <ecNumber evidence="3">3.1.1.-</ecNumber>
    </recommendedName>
</protein>
<evidence type="ECO:0000256" key="2">
    <source>
        <dbReference type="ARBA" id="ARBA00022801"/>
    </source>
</evidence>
<dbReference type="RefSeq" id="WP_135945407.1">
    <property type="nucleotide sequence ID" value="NZ_BMEI01000003.1"/>
</dbReference>
<dbReference type="SUPFAM" id="SSF53474">
    <property type="entry name" value="alpha/beta-Hydrolases"/>
    <property type="match status" value="1"/>
</dbReference>
<feature type="domain" description="Carboxylesterase type B" evidence="4">
    <location>
        <begin position="31"/>
        <end position="501"/>
    </location>
</feature>
<feature type="chain" id="PRO_5020911763" description="Carboxylic ester hydrolase" evidence="3">
    <location>
        <begin position="25"/>
        <end position="549"/>
    </location>
</feature>
<accession>A0A4S2H8V1</accession>
<evidence type="ECO:0000256" key="3">
    <source>
        <dbReference type="RuleBase" id="RU361235"/>
    </source>
</evidence>
<dbReference type="EMBL" id="SRXV01000003">
    <property type="protein sequence ID" value="TGY92274.1"/>
    <property type="molecule type" value="Genomic_DNA"/>
</dbReference>
<evidence type="ECO:0000259" key="4">
    <source>
        <dbReference type="Pfam" id="PF00135"/>
    </source>
</evidence>
<comment type="similarity">
    <text evidence="1 3">Belongs to the type-B carboxylesterase/lipase family.</text>
</comment>
<evidence type="ECO:0000313" key="5">
    <source>
        <dbReference type="EMBL" id="TGY92274.1"/>
    </source>
</evidence>